<comment type="caution">
    <text evidence="1">The sequence shown here is derived from an EMBL/GenBank/DDBJ whole genome shotgun (WGS) entry which is preliminary data.</text>
</comment>
<accession>A0ABD2WAI3</accession>
<name>A0ABD2WAI3_9HYME</name>
<evidence type="ECO:0008006" key="3">
    <source>
        <dbReference type="Google" id="ProtNLM"/>
    </source>
</evidence>
<reference evidence="1 2" key="1">
    <citation type="journal article" date="2024" name="bioRxiv">
        <title>A reference genome for Trichogramma kaykai: A tiny desert-dwelling parasitoid wasp with competing sex-ratio distorters.</title>
        <authorList>
            <person name="Culotta J."/>
            <person name="Lindsey A.R."/>
        </authorList>
    </citation>
    <scope>NUCLEOTIDE SEQUENCE [LARGE SCALE GENOMIC DNA]</scope>
    <source>
        <strain evidence="1 2">KSX58</strain>
    </source>
</reference>
<evidence type="ECO:0000313" key="1">
    <source>
        <dbReference type="EMBL" id="KAL3389651.1"/>
    </source>
</evidence>
<protein>
    <recommendedName>
        <fullName evidence="3">Reverse transcriptase domain-containing protein</fullName>
    </recommendedName>
</protein>
<dbReference type="Proteomes" id="UP001627154">
    <property type="component" value="Unassembled WGS sequence"/>
</dbReference>
<organism evidence="1 2">
    <name type="scientific">Trichogramma kaykai</name>
    <dbReference type="NCBI Taxonomy" id="54128"/>
    <lineage>
        <taxon>Eukaryota</taxon>
        <taxon>Metazoa</taxon>
        <taxon>Ecdysozoa</taxon>
        <taxon>Arthropoda</taxon>
        <taxon>Hexapoda</taxon>
        <taxon>Insecta</taxon>
        <taxon>Pterygota</taxon>
        <taxon>Neoptera</taxon>
        <taxon>Endopterygota</taxon>
        <taxon>Hymenoptera</taxon>
        <taxon>Apocrita</taxon>
        <taxon>Proctotrupomorpha</taxon>
        <taxon>Chalcidoidea</taxon>
        <taxon>Trichogrammatidae</taxon>
        <taxon>Trichogramma</taxon>
    </lineage>
</organism>
<keyword evidence="2" id="KW-1185">Reference proteome</keyword>
<dbReference type="AlphaFoldDB" id="A0ABD2WAI3"/>
<sequence length="105" mass="11899">MFDAVLRRNFRGNVSIVGFVDDITLVAVAKHLWQIEYDLNAAIEQVRGTLYELSLVTADHKTEALLITSRKKMETITITVGDCNIKSSPCIRHLGLHIDSRLRFD</sequence>
<dbReference type="EMBL" id="JBJJXI010000123">
    <property type="protein sequence ID" value="KAL3389651.1"/>
    <property type="molecule type" value="Genomic_DNA"/>
</dbReference>
<proteinExistence type="predicted"/>
<evidence type="ECO:0000313" key="2">
    <source>
        <dbReference type="Proteomes" id="UP001627154"/>
    </source>
</evidence>
<gene>
    <name evidence="1" type="ORF">TKK_015841</name>
</gene>